<evidence type="ECO:0000256" key="1">
    <source>
        <dbReference type="SAM" id="MobiDB-lite"/>
    </source>
</evidence>
<evidence type="ECO:0000256" key="2">
    <source>
        <dbReference type="SAM" id="SignalP"/>
    </source>
</evidence>
<gene>
    <name evidence="3" type="ORF">H4P12_13820</name>
</gene>
<proteinExistence type="predicted"/>
<dbReference type="Proteomes" id="UP000608594">
    <property type="component" value="Unassembled WGS sequence"/>
</dbReference>
<accession>A0A926GI92</accession>
<name>A0A926GI92_9RHOB</name>
<reference evidence="3" key="1">
    <citation type="submission" date="2020-08" db="EMBL/GenBank/DDBJ databases">
        <title>Paracoccus amoyensis sp. nov., isolated from the surface seawater at coast of Xiamen, Fujian.</title>
        <authorList>
            <person name="Lyu L."/>
        </authorList>
    </citation>
    <scope>NUCLEOTIDE SEQUENCE</scope>
    <source>
        <strain evidence="3">11-3</strain>
    </source>
</reference>
<feature type="region of interest" description="Disordered" evidence="1">
    <location>
        <begin position="54"/>
        <end position="135"/>
    </location>
</feature>
<feature type="chain" id="PRO_5037965977" description="HdeA/HdeB family protein" evidence="2">
    <location>
        <begin position="23"/>
        <end position="150"/>
    </location>
</feature>
<dbReference type="RefSeq" id="WP_187794258.1">
    <property type="nucleotide sequence ID" value="NZ_JACOQL010000004.1"/>
</dbReference>
<evidence type="ECO:0000313" key="4">
    <source>
        <dbReference type="Proteomes" id="UP000608594"/>
    </source>
</evidence>
<keyword evidence="4" id="KW-1185">Reference proteome</keyword>
<evidence type="ECO:0008006" key="5">
    <source>
        <dbReference type="Google" id="ProtNLM"/>
    </source>
</evidence>
<sequence length="150" mass="14458">MFNKVHAAAAAIMFTASTAAFGQVMVGEQSVEAGDLPAVEAHCAMLATGGTESNMAEAGISGNPDTAGQEADADAAQLGSTANEAAPEGNAGNPSAEADAATEAATGDTSSSTTEQVAVAGNSGNPDAEEASGGVNLQQITLAECEAAGL</sequence>
<protein>
    <recommendedName>
        <fullName evidence="5">HdeA/HdeB family protein</fullName>
    </recommendedName>
</protein>
<organism evidence="3 4">
    <name type="scientific">Paracoccus amoyensis</name>
    <dbReference type="NCBI Taxonomy" id="2760093"/>
    <lineage>
        <taxon>Bacteria</taxon>
        <taxon>Pseudomonadati</taxon>
        <taxon>Pseudomonadota</taxon>
        <taxon>Alphaproteobacteria</taxon>
        <taxon>Rhodobacterales</taxon>
        <taxon>Paracoccaceae</taxon>
        <taxon>Paracoccus</taxon>
    </lineage>
</organism>
<evidence type="ECO:0000313" key="3">
    <source>
        <dbReference type="EMBL" id="MBC9247754.1"/>
    </source>
</evidence>
<feature type="compositionally biased region" description="Low complexity" evidence="1">
    <location>
        <begin position="82"/>
        <end position="115"/>
    </location>
</feature>
<keyword evidence="2" id="KW-0732">Signal</keyword>
<dbReference type="AlphaFoldDB" id="A0A926GI92"/>
<dbReference type="EMBL" id="JACOQL010000004">
    <property type="protein sequence ID" value="MBC9247754.1"/>
    <property type="molecule type" value="Genomic_DNA"/>
</dbReference>
<feature type="signal peptide" evidence="2">
    <location>
        <begin position="1"/>
        <end position="22"/>
    </location>
</feature>
<comment type="caution">
    <text evidence="3">The sequence shown here is derived from an EMBL/GenBank/DDBJ whole genome shotgun (WGS) entry which is preliminary data.</text>
</comment>